<name>A0AA35Y345_LACSI</name>
<dbReference type="InterPro" id="IPR044798">
    <property type="entry name" value="EAF1A/B"/>
</dbReference>
<organism evidence="1 2">
    <name type="scientific">Lactuca saligna</name>
    <name type="common">Willowleaf lettuce</name>
    <dbReference type="NCBI Taxonomy" id="75948"/>
    <lineage>
        <taxon>Eukaryota</taxon>
        <taxon>Viridiplantae</taxon>
        <taxon>Streptophyta</taxon>
        <taxon>Embryophyta</taxon>
        <taxon>Tracheophyta</taxon>
        <taxon>Spermatophyta</taxon>
        <taxon>Magnoliopsida</taxon>
        <taxon>eudicotyledons</taxon>
        <taxon>Gunneridae</taxon>
        <taxon>Pentapetalae</taxon>
        <taxon>asterids</taxon>
        <taxon>campanulids</taxon>
        <taxon>Asterales</taxon>
        <taxon>Asteraceae</taxon>
        <taxon>Cichorioideae</taxon>
        <taxon>Cichorieae</taxon>
        <taxon>Lactucinae</taxon>
        <taxon>Lactuca</taxon>
    </lineage>
</organism>
<reference evidence="1" key="1">
    <citation type="submission" date="2023-04" db="EMBL/GenBank/DDBJ databases">
        <authorList>
            <person name="Vijverberg K."/>
            <person name="Xiong W."/>
            <person name="Schranz E."/>
        </authorList>
    </citation>
    <scope>NUCLEOTIDE SEQUENCE</scope>
</reference>
<dbReference type="GO" id="GO:0035267">
    <property type="term" value="C:NuA4 histone acetyltransferase complex"/>
    <property type="evidence" value="ECO:0007669"/>
    <property type="project" value="InterPro"/>
</dbReference>
<evidence type="ECO:0000313" key="2">
    <source>
        <dbReference type="Proteomes" id="UP001177003"/>
    </source>
</evidence>
<proteinExistence type="predicted"/>
<dbReference type="Proteomes" id="UP001177003">
    <property type="component" value="Chromosome 0"/>
</dbReference>
<dbReference type="PANTHER" id="PTHR46774:SF3">
    <property type="entry name" value="CHROMATIN MODIFICATION-RELATED PROTEIN EAF1 A-RELATED"/>
    <property type="match status" value="1"/>
</dbReference>
<evidence type="ECO:0000313" key="1">
    <source>
        <dbReference type="EMBL" id="CAI9263175.1"/>
    </source>
</evidence>
<protein>
    <submittedName>
        <fullName evidence="1">Uncharacterized protein</fullName>
    </submittedName>
</protein>
<sequence>MSSLPSPFAIHILRATETSSRVQWFKTFSSILDGENGLEAAFRIPLGVVGYYSCQIYPCEYRCLLCIESGVRMLPAGSGMGVMCGMTRGIKMARPPSSSIMNSTTGLLTSSTPTPTPAQGNSMLRSREAMHMIRCKELNRSFPTNKFSKIPPWTR</sequence>
<dbReference type="AlphaFoldDB" id="A0AA35Y345"/>
<keyword evidence="2" id="KW-1185">Reference proteome</keyword>
<gene>
    <name evidence="1" type="ORF">LSALG_LOCUS3875</name>
</gene>
<dbReference type="EMBL" id="OX465086">
    <property type="protein sequence ID" value="CAI9263175.1"/>
    <property type="molecule type" value="Genomic_DNA"/>
</dbReference>
<accession>A0AA35Y345</accession>
<dbReference type="PANTHER" id="PTHR46774">
    <property type="entry name" value="CHROMATIN MODIFICATION-RELATED PROTEIN EAF1 A-RELATED"/>
    <property type="match status" value="1"/>
</dbReference>